<feature type="region of interest" description="Disordered" evidence="1">
    <location>
        <begin position="613"/>
        <end position="635"/>
    </location>
</feature>
<name>A0A1L0BL32_9ASCO</name>
<dbReference type="SUPFAM" id="SSF54928">
    <property type="entry name" value="RNA-binding domain, RBD"/>
    <property type="match status" value="1"/>
</dbReference>
<dbReference type="OrthoDB" id="4083013at2759"/>
<accession>A0A1L0BL32</accession>
<protein>
    <submittedName>
        <fullName evidence="2">CIC11C00000000611</fullName>
    </submittedName>
</protein>
<proteinExistence type="predicted"/>
<keyword evidence="3" id="KW-1185">Reference proteome</keyword>
<reference evidence="2 3" key="1">
    <citation type="submission" date="2016-10" db="EMBL/GenBank/DDBJ databases">
        <authorList>
            <person name="de Groot N.N."/>
        </authorList>
    </citation>
    <scope>NUCLEOTIDE SEQUENCE [LARGE SCALE GENOMIC DNA]</scope>
    <source>
        <strain evidence="2 3">CBS 141442</strain>
    </source>
</reference>
<gene>
    <name evidence="2" type="ORF">SAMEA4029010_CIC11G00000000611</name>
</gene>
<dbReference type="AlphaFoldDB" id="A0A1L0BL32"/>
<dbReference type="GO" id="GO:0003676">
    <property type="term" value="F:nucleic acid binding"/>
    <property type="evidence" value="ECO:0007669"/>
    <property type="project" value="InterPro"/>
</dbReference>
<dbReference type="Proteomes" id="UP000182334">
    <property type="component" value="Chromosome III"/>
</dbReference>
<sequence>MTALDNQMLVETISSLVLSNDSSSMPPAPEFPLRIKVDLANSEANESPQLLKLYLSDEGIRWSATDLVLSFSTSEKAVAYSIVTHLCDNNWSITFDYGQFVSHPGMLFVKGLERSPSLLEDLTDHFKKQCRYELLADVNVIGVPPEESNSSNANATGHCPNEVAAIIKYDNFLDAEYALVHANGANSFGPKMQVNRYISKKERALANEQSPNLRSNSSVNPHEESVVYDTIVVENFNDFIAGTLSIEQFQTILEKFELFLPIECIFFPTANGESDRLRFKKVGYIRIELDKEMNLKLLKALYYLNGLTLKQLLEFSKDDIYDLTLDLNIPERERTLKSAKLKLSIAQRKHNHHLYENSDSLYVGLTDDNKVQVFEANEKLVESGFIDQFSKSSNYQETNVYVNNFPIIFENDDNLWADFWNQFGIGRVKSAKIIKPYFYSKKSDGALGKIGFVFYEEFKMALRAIILTNNKSIKYKNCPSILIQASFAIQKHSSYSQPPSKQSHSKFTHPAPPMNYYPLHEPSKQYNGGSPFVPFPEQYVFHPYMMSMPHYTPGMLPEDNPEEGVGEFRRLLEDFTGATPGGATFPPHFGFYYPYFPYSGLMPMGAPIPPHMPTNGLPIPVQNQNNQRSERKKSG</sequence>
<evidence type="ECO:0000256" key="1">
    <source>
        <dbReference type="SAM" id="MobiDB-lite"/>
    </source>
</evidence>
<evidence type="ECO:0000313" key="2">
    <source>
        <dbReference type="EMBL" id="SGZ52065.1"/>
    </source>
</evidence>
<dbReference type="EMBL" id="LT635758">
    <property type="protein sequence ID" value="SGZ52065.1"/>
    <property type="molecule type" value="Genomic_DNA"/>
</dbReference>
<dbReference type="STRING" id="45354.A0A1L0BL32"/>
<dbReference type="InterPro" id="IPR035979">
    <property type="entry name" value="RBD_domain_sf"/>
</dbReference>
<evidence type="ECO:0000313" key="3">
    <source>
        <dbReference type="Proteomes" id="UP000182334"/>
    </source>
</evidence>
<organism evidence="2 3">
    <name type="scientific">Sungouiella intermedia</name>
    <dbReference type="NCBI Taxonomy" id="45354"/>
    <lineage>
        <taxon>Eukaryota</taxon>
        <taxon>Fungi</taxon>
        <taxon>Dikarya</taxon>
        <taxon>Ascomycota</taxon>
        <taxon>Saccharomycotina</taxon>
        <taxon>Pichiomycetes</taxon>
        <taxon>Metschnikowiaceae</taxon>
        <taxon>Sungouiella</taxon>
    </lineage>
</organism>